<evidence type="ECO:0000313" key="4">
    <source>
        <dbReference type="RefSeq" id="XP_031387402.1"/>
    </source>
</evidence>
<reference evidence="3" key="1">
    <citation type="journal article" date="2020" name="Plant Biotechnol. J.">
        <title>The pomegranate (Punica granatum L.) draft genome dissects genetic divergence between soft- and hard-seeded cultivars.</title>
        <authorList>
            <person name="Luo X."/>
            <person name="Li H."/>
            <person name="Wu Z."/>
            <person name="Yao W."/>
            <person name="Zhao P."/>
            <person name="Cao D."/>
            <person name="Yu H."/>
            <person name="Li K."/>
            <person name="Poudel K."/>
            <person name="Zhao D."/>
            <person name="Zhang F."/>
            <person name="Xia X."/>
            <person name="Chen L."/>
            <person name="Wang Q."/>
            <person name="Jing D."/>
            <person name="Cao S."/>
        </authorList>
    </citation>
    <scope>NUCLEOTIDE SEQUENCE [LARGE SCALE GENOMIC DNA]</scope>
    <source>
        <strain evidence="3">cv. Tunisia</strain>
    </source>
</reference>
<feature type="chain" id="PRO_5027828504" evidence="1">
    <location>
        <begin position="23"/>
        <end position="672"/>
    </location>
</feature>
<keyword evidence="3" id="KW-1185">Reference proteome</keyword>
<dbReference type="GO" id="GO:0016757">
    <property type="term" value="F:glycosyltransferase activity"/>
    <property type="evidence" value="ECO:0007669"/>
    <property type="project" value="InterPro"/>
</dbReference>
<dbReference type="InterPro" id="IPR044575">
    <property type="entry name" value="RAY1-like"/>
</dbReference>
<accession>A0A6P8CS12</accession>
<dbReference type="RefSeq" id="XP_031387402.1">
    <property type="nucleotide sequence ID" value="XM_031531542.1"/>
</dbReference>
<dbReference type="PANTHER" id="PTHR47483:SF1">
    <property type="entry name" value="BETA-ARABINOFURANOSYLTRANSFERASE RAY1"/>
    <property type="match status" value="1"/>
</dbReference>
<evidence type="ECO:0000259" key="2">
    <source>
        <dbReference type="Pfam" id="PF03407"/>
    </source>
</evidence>
<dbReference type="GeneID" id="116200689"/>
<feature type="signal peptide" evidence="1">
    <location>
        <begin position="1"/>
        <end position="22"/>
    </location>
</feature>
<organism evidence="3 4">
    <name type="scientific">Punica granatum</name>
    <name type="common">Pomegranate</name>
    <dbReference type="NCBI Taxonomy" id="22663"/>
    <lineage>
        <taxon>Eukaryota</taxon>
        <taxon>Viridiplantae</taxon>
        <taxon>Streptophyta</taxon>
        <taxon>Embryophyta</taxon>
        <taxon>Tracheophyta</taxon>
        <taxon>Spermatophyta</taxon>
        <taxon>Magnoliopsida</taxon>
        <taxon>eudicotyledons</taxon>
        <taxon>Gunneridae</taxon>
        <taxon>Pentapetalae</taxon>
        <taxon>rosids</taxon>
        <taxon>malvids</taxon>
        <taxon>Myrtales</taxon>
        <taxon>Lythraceae</taxon>
        <taxon>Punica</taxon>
    </lineage>
</organism>
<dbReference type="Pfam" id="PF03407">
    <property type="entry name" value="Nucleotid_trans"/>
    <property type="match status" value="1"/>
</dbReference>
<feature type="domain" description="Nucleotide-diphospho-sugar transferase" evidence="2">
    <location>
        <begin position="427"/>
        <end position="648"/>
    </location>
</feature>
<name>A0A6P8CS12_PUNGR</name>
<dbReference type="OrthoDB" id="540503at2759"/>
<evidence type="ECO:0000313" key="3">
    <source>
        <dbReference type="Proteomes" id="UP000515151"/>
    </source>
</evidence>
<sequence>MKPSQMGLCSIWLSGLMLIALSLYATQKLPSIKQPLLSRRGHLRHPVGPRITIFTAPGPFSGSAGDRQRVAIRSWLGLSPRITVVMFSQDASAVSFASSFDSRLIVDADVDFTFLGTPFFHSMMARSRSFGSDISVFVNPETILLPDFTSSMSFLHELDQDWLLVASPRNISYLPFRLSDDGTHWLKESDKRVKMKELQEILSRKSQWSPSDGKLITAWNSRGSPLHTGTLPPFLYGKGTHNHWVISEALSSHLRFVFDASWTISSYFLDYPTNQSNDLSGRESWEYVGNSHLGALYGSSLFREANFSSLVRLMKCSGRYLFFDPVSYAVSRSGGRNKVGLLEKKILHSWRKKKVSACVETIKSSEGMWNWSSKNQLKASAKLDFPFLLESLLSGIADENKTIVLTVAGYSYKDMMMSWVCRMRHLKITNFIICALDRETYDFAILQGLPVFRDSSAPRDISFDNCHFGSKCFQRVTKAKSRIVLKILKLGYNVLLSDVDVYWFKNPVPLLSSFGPSVLAAQSDEYNKTGPINMPRRLNSGFYFVFSDGSTVAAMEKVVKHAATSGLSEQPSFYDMLCGEGGSNRVGDNMCKEPETNLTIYFLDRDLFPNGAYEGLWEKRNVREACSKMGCLVIHNNWISGRRKKLERQVLSGLWEYDISTRMCKQSSKISC</sequence>
<keyword evidence="1" id="KW-0732">Signal</keyword>
<protein>
    <submittedName>
        <fullName evidence="4">Beta-arabinofuranosyltransferase RAY1 isoform X1</fullName>
    </submittedName>
</protein>
<gene>
    <name evidence="4" type="primary">LOC116200689</name>
</gene>
<dbReference type="AlphaFoldDB" id="A0A6P8CS12"/>
<reference evidence="4" key="2">
    <citation type="submission" date="2025-08" db="UniProtKB">
        <authorList>
            <consortium name="RefSeq"/>
        </authorList>
    </citation>
    <scope>IDENTIFICATION</scope>
    <source>
        <tissue evidence="4">Leaf</tissue>
    </source>
</reference>
<dbReference type="Proteomes" id="UP000515151">
    <property type="component" value="Chromosome 3"/>
</dbReference>
<dbReference type="InterPro" id="IPR005069">
    <property type="entry name" value="Nucl-diP-sugar_transferase"/>
</dbReference>
<proteinExistence type="predicted"/>
<evidence type="ECO:0000256" key="1">
    <source>
        <dbReference type="SAM" id="SignalP"/>
    </source>
</evidence>
<dbReference type="PANTHER" id="PTHR47483">
    <property type="entry name" value="BETA-ARABINOFURANOSYLTRANSFERASE RAY1"/>
    <property type="match status" value="1"/>
</dbReference>